<keyword evidence="5" id="KW-1185">Reference proteome</keyword>
<dbReference type="EnsemblMetazoa" id="GBRI024600-RA">
    <property type="protein sequence ID" value="GBRI024600-PA"/>
    <property type="gene ID" value="GBRI024600"/>
</dbReference>
<proteinExistence type="predicted"/>
<dbReference type="VEuPathDB" id="VectorBase:GBRI024600"/>
<dbReference type="GO" id="GO:0006508">
    <property type="term" value="P:proteolysis"/>
    <property type="evidence" value="ECO:0007669"/>
    <property type="project" value="InterPro"/>
</dbReference>
<dbReference type="Pfam" id="PF00089">
    <property type="entry name" value="Trypsin"/>
    <property type="match status" value="1"/>
</dbReference>
<dbReference type="PROSITE" id="PS50240">
    <property type="entry name" value="TRYPSIN_DOM"/>
    <property type="match status" value="1"/>
</dbReference>
<dbReference type="STRING" id="37001.A0A1A9WM46"/>
<feature type="region of interest" description="Disordered" evidence="2">
    <location>
        <begin position="295"/>
        <end position="322"/>
    </location>
</feature>
<dbReference type="InterPro" id="IPR009003">
    <property type="entry name" value="Peptidase_S1_PA"/>
</dbReference>
<dbReference type="Gene3D" id="2.40.10.10">
    <property type="entry name" value="Trypsin-like serine proteases"/>
    <property type="match status" value="1"/>
</dbReference>
<protein>
    <recommendedName>
        <fullName evidence="3">Peptidase S1 domain-containing protein</fullName>
    </recommendedName>
</protein>
<feature type="compositionally biased region" description="Acidic residues" evidence="2">
    <location>
        <begin position="181"/>
        <end position="200"/>
    </location>
</feature>
<dbReference type="CDD" id="cd00190">
    <property type="entry name" value="Tryp_SPc"/>
    <property type="match status" value="1"/>
</dbReference>
<evidence type="ECO:0000313" key="4">
    <source>
        <dbReference type="EnsemblMetazoa" id="GBRI024600-PA"/>
    </source>
</evidence>
<feature type="compositionally biased region" description="Basic and acidic residues" evidence="2">
    <location>
        <begin position="96"/>
        <end position="108"/>
    </location>
</feature>
<dbReference type="PANTHER" id="PTHR24250">
    <property type="entry name" value="CHYMOTRYPSIN-RELATED"/>
    <property type="match status" value="1"/>
</dbReference>
<keyword evidence="1" id="KW-1015">Disulfide bond</keyword>
<name>A0A1A9WM46_9MUSC</name>
<feature type="compositionally biased region" description="Basic and acidic residues" evidence="2">
    <location>
        <begin position="295"/>
        <end position="313"/>
    </location>
</feature>
<dbReference type="GO" id="GO:0004252">
    <property type="term" value="F:serine-type endopeptidase activity"/>
    <property type="evidence" value="ECO:0007669"/>
    <property type="project" value="InterPro"/>
</dbReference>
<evidence type="ECO:0000256" key="1">
    <source>
        <dbReference type="ARBA" id="ARBA00023157"/>
    </source>
</evidence>
<sequence length="485" mass="54399">MNVLANAIHRSIAIAATIQQRWEFKPLPTRSHLIYHHVNEEQHFKRECYKPTMKMRCFLVITFLIVMIVYKKDNHSVLAEEQETTEVGEAGEAGEAEVKGETGVKEETGETGEAGVKGETGVKEETGETGETGEAEVKGEKGVKEETGETGEPGETGKTGETRKTGEAGVKGETGVKEETGETEEPEETGEGGEIGDADETEVEYNVSLPRHAERGEAPFTAIIRRDEYFCQGSIIHKHWVLTSAHCLSFFDNLHYTIVAGANSLKLHQYRSQIRNITDKTYSIIHENYGNIKNEEEKKSDEKRDKKETKIKDEQDDSEEEAEKLCSDNIGLIYVKRPFEFNDNVKAANLPIRSSLGDGSGKVYLWEELKSMELETLNVAIINHKECKKLWNNDDAINSKNICAYIPGYIDPTCGGTAGSSLVLVTPNTEVLVGILSYTDVDCGDTLKPNVYMSTFAYHDWIQNTVTKFYKDRRKSTKTNRRFDR</sequence>
<feature type="domain" description="Peptidase S1" evidence="3">
    <location>
        <begin position="192"/>
        <end position="467"/>
    </location>
</feature>
<reference evidence="5" key="1">
    <citation type="submission" date="2014-03" db="EMBL/GenBank/DDBJ databases">
        <authorList>
            <person name="Aksoy S."/>
            <person name="Warren W."/>
            <person name="Wilson R.K."/>
        </authorList>
    </citation>
    <scope>NUCLEOTIDE SEQUENCE [LARGE SCALE GENOMIC DNA]</scope>
    <source>
        <strain evidence="5">IAEA</strain>
    </source>
</reference>
<dbReference type="Proteomes" id="UP000091820">
    <property type="component" value="Unassembled WGS sequence"/>
</dbReference>
<feature type="region of interest" description="Disordered" evidence="2">
    <location>
        <begin position="81"/>
        <end position="200"/>
    </location>
</feature>
<dbReference type="SMART" id="SM00020">
    <property type="entry name" value="Tryp_SPc"/>
    <property type="match status" value="1"/>
</dbReference>
<dbReference type="PANTHER" id="PTHR24250:SF27">
    <property type="entry name" value="ELASTASE 2 LIKE"/>
    <property type="match status" value="1"/>
</dbReference>
<dbReference type="InterPro" id="IPR043504">
    <property type="entry name" value="Peptidase_S1_PA_chymotrypsin"/>
</dbReference>
<evidence type="ECO:0000259" key="3">
    <source>
        <dbReference type="PROSITE" id="PS50240"/>
    </source>
</evidence>
<dbReference type="InterPro" id="IPR001254">
    <property type="entry name" value="Trypsin_dom"/>
</dbReference>
<evidence type="ECO:0000256" key="2">
    <source>
        <dbReference type="SAM" id="MobiDB-lite"/>
    </source>
</evidence>
<dbReference type="SUPFAM" id="SSF50494">
    <property type="entry name" value="Trypsin-like serine proteases"/>
    <property type="match status" value="1"/>
</dbReference>
<dbReference type="AlphaFoldDB" id="A0A1A9WM46"/>
<feature type="compositionally biased region" description="Basic and acidic residues" evidence="2">
    <location>
        <begin position="135"/>
        <end position="147"/>
    </location>
</feature>
<evidence type="ECO:0000313" key="5">
    <source>
        <dbReference type="Proteomes" id="UP000091820"/>
    </source>
</evidence>
<organism evidence="4 5">
    <name type="scientific">Glossina brevipalpis</name>
    <dbReference type="NCBI Taxonomy" id="37001"/>
    <lineage>
        <taxon>Eukaryota</taxon>
        <taxon>Metazoa</taxon>
        <taxon>Ecdysozoa</taxon>
        <taxon>Arthropoda</taxon>
        <taxon>Hexapoda</taxon>
        <taxon>Insecta</taxon>
        <taxon>Pterygota</taxon>
        <taxon>Neoptera</taxon>
        <taxon>Endopterygota</taxon>
        <taxon>Diptera</taxon>
        <taxon>Brachycera</taxon>
        <taxon>Muscomorpha</taxon>
        <taxon>Hippoboscoidea</taxon>
        <taxon>Glossinidae</taxon>
        <taxon>Glossina</taxon>
    </lineage>
</organism>
<accession>A0A1A9WM46</accession>
<reference evidence="4" key="2">
    <citation type="submission" date="2020-05" db="UniProtKB">
        <authorList>
            <consortium name="EnsemblMetazoa"/>
        </authorList>
    </citation>
    <scope>IDENTIFICATION</scope>
    <source>
        <strain evidence="4">IAEA</strain>
    </source>
</reference>